<accession>A0AAD7W398</accession>
<reference evidence="1" key="1">
    <citation type="journal article" date="2023" name="Science">
        <title>Genome structures resolve the early diversification of teleost fishes.</title>
        <authorList>
            <person name="Parey E."/>
            <person name="Louis A."/>
            <person name="Montfort J."/>
            <person name="Bouchez O."/>
            <person name="Roques C."/>
            <person name="Iampietro C."/>
            <person name="Lluch J."/>
            <person name="Castinel A."/>
            <person name="Donnadieu C."/>
            <person name="Desvignes T."/>
            <person name="Floi Bucao C."/>
            <person name="Jouanno E."/>
            <person name="Wen M."/>
            <person name="Mejri S."/>
            <person name="Dirks R."/>
            <person name="Jansen H."/>
            <person name="Henkel C."/>
            <person name="Chen W.J."/>
            <person name="Zahm M."/>
            <person name="Cabau C."/>
            <person name="Klopp C."/>
            <person name="Thompson A.W."/>
            <person name="Robinson-Rechavi M."/>
            <person name="Braasch I."/>
            <person name="Lecointre G."/>
            <person name="Bobe J."/>
            <person name="Postlethwait J.H."/>
            <person name="Berthelot C."/>
            <person name="Roest Crollius H."/>
            <person name="Guiguen Y."/>
        </authorList>
    </citation>
    <scope>NUCLEOTIDE SEQUENCE</scope>
    <source>
        <strain evidence="1">NC1722</strain>
    </source>
</reference>
<name>A0AAD7W398_9TELE</name>
<protein>
    <submittedName>
        <fullName evidence="1">Uncharacterized protein</fullName>
    </submittedName>
</protein>
<organism evidence="1 2">
    <name type="scientific">Aldrovandia affinis</name>
    <dbReference type="NCBI Taxonomy" id="143900"/>
    <lineage>
        <taxon>Eukaryota</taxon>
        <taxon>Metazoa</taxon>
        <taxon>Chordata</taxon>
        <taxon>Craniata</taxon>
        <taxon>Vertebrata</taxon>
        <taxon>Euteleostomi</taxon>
        <taxon>Actinopterygii</taxon>
        <taxon>Neopterygii</taxon>
        <taxon>Teleostei</taxon>
        <taxon>Notacanthiformes</taxon>
        <taxon>Halosauridae</taxon>
        <taxon>Aldrovandia</taxon>
    </lineage>
</organism>
<dbReference type="Proteomes" id="UP001221898">
    <property type="component" value="Unassembled WGS sequence"/>
</dbReference>
<proteinExistence type="predicted"/>
<evidence type="ECO:0000313" key="2">
    <source>
        <dbReference type="Proteomes" id="UP001221898"/>
    </source>
</evidence>
<comment type="caution">
    <text evidence="1">The sequence shown here is derived from an EMBL/GenBank/DDBJ whole genome shotgun (WGS) entry which is preliminary data.</text>
</comment>
<gene>
    <name evidence="1" type="ORF">AAFF_G00249060</name>
</gene>
<dbReference type="EMBL" id="JAINUG010000333">
    <property type="protein sequence ID" value="KAJ8378035.1"/>
    <property type="molecule type" value="Genomic_DNA"/>
</dbReference>
<sequence>MRDLGENEAGSPFFNSETESVAGKAFPVLGILELTRTRLWPSVAEWQRLAVCVRRKDRLLFGSAPVPERGGLVSGAFPGIDVQERRPGASQTIRATVRAPH</sequence>
<keyword evidence="2" id="KW-1185">Reference proteome</keyword>
<dbReference type="AlphaFoldDB" id="A0AAD7W398"/>
<evidence type="ECO:0000313" key="1">
    <source>
        <dbReference type="EMBL" id="KAJ8378035.1"/>
    </source>
</evidence>